<keyword evidence="2" id="KW-0805">Transcription regulation</keyword>
<dbReference type="InterPro" id="IPR018062">
    <property type="entry name" value="HTH_AraC-typ_CS"/>
</dbReference>
<feature type="modified residue" description="4-aspartylphosphate" evidence="6">
    <location>
        <position position="56"/>
    </location>
</feature>
<evidence type="ECO:0000259" key="8">
    <source>
        <dbReference type="PROSITE" id="PS50110"/>
    </source>
</evidence>
<keyword evidence="4" id="KW-0804">Transcription</keyword>
<dbReference type="GO" id="GO:0043565">
    <property type="term" value="F:sequence-specific DNA binding"/>
    <property type="evidence" value="ECO:0007669"/>
    <property type="project" value="InterPro"/>
</dbReference>
<evidence type="ECO:0000256" key="6">
    <source>
        <dbReference type="PROSITE-ProRule" id="PRU00169"/>
    </source>
</evidence>
<feature type="domain" description="HTH araC/xylS-type" evidence="7">
    <location>
        <begin position="255"/>
        <end position="351"/>
    </location>
</feature>
<dbReference type="SUPFAM" id="SSF52172">
    <property type="entry name" value="CheY-like"/>
    <property type="match status" value="1"/>
</dbReference>
<protein>
    <recommendedName>
        <fullName evidence="1">Stage 0 sporulation protein A homolog</fullName>
    </recommendedName>
</protein>
<dbReference type="PANTHER" id="PTHR43280">
    <property type="entry name" value="ARAC-FAMILY TRANSCRIPTIONAL REGULATOR"/>
    <property type="match status" value="1"/>
</dbReference>
<dbReference type="InterPro" id="IPR018060">
    <property type="entry name" value="HTH_AraC"/>
</dbReference>
<gene>
    <name evidence="9" type="ORF">Gferi_02540</name>
</gene>
<dbReference type="Pfam" id="PF00072">
    <property type="entry name" value="Response_reg"/>
    <property type="match status" value="1"/>
</dbReference>
<dbReference type="PANTHER" id="PTHR43280:SF2">
    <property type="entry name" value="HTH-TYPE TRANSCRIPTIONAL REGULATOR EXSA"/>
    <property type="match status" value="1"/>
</dbReference>
<dbReference type="PROSITE" id="PS01124">
    <property type="entry name" value="HTH_ARAC_FAMILY_2"/>
    <property type="match status" value="1"/>
</dbReference>
<evidence type="ECO:0000259" key="7">
    <source>
        <dbReference type="PROSITE" id="PS01124"/>
    </source>
</evidence>
<sequence length="351" mass="40782">MIHLMIVDDEPLERKGLEYLIEKYFKNEIRVVQSVSNGNAAIEGLEREAIDLVLMDIQMPIMDGLQASKEIKSKNNNIEIIILTAFDEFEYAKKAIHIGVNDYLLKPIANDEFLDAIERVLLKIKIRKDRVNDLLENELLVEQLINLNEYIKGISELLLNKDLVGSLAYFDKIITTLESYRISIEDLVISLKIILKSVLQDVSFYLSDFDIDTSLKLLSDQLQTGDRMNVILEGFLKDVIDKIDITRDRSEKAVVLAKEYIKDHFNKEISLEEVAEYVDLNPHYFSKLFKKIEGKNFKDYLIELRMEIAKELLKTTKFSIKEIAYKVGYNDANYFSRAFKRYTGRPATKYH</sequence>
<keyword evidence="3" id="KW-0238">DNA-binding</keyword>
<evidence type="ECO:0000256" key="5">
    <source>
        <dbReference type="ARBA" id="ARBA00024867"/>
    </source>
</evidence>
<dbReference type="SMART" id="SM00448">
    <property type="entry name" value="REC"/>
    <property type="match status" value="1"/>
</dbReference>
<dbReference type="InterPro" id="IPR011006">
    <property type="entry name" value="CheY-like_superfamily"/>
</dbReference>
<dbReference type="Gene3D" id="3.40.50.2300">
    <property type="match status" value="1"/>
</dbReference>
<dbReference type="OrthoDB" id="9794370at2"/>
<feature type="domain" description="Response regulatory" evidence="8">
    <location>
        <begin position="3"/>
        <end position="121"/>
    </location>
</feature>
<dbReference type="Pfam" id="PF12833">
    <property type="entry name" value="HTH_18"/>
    <property type="match status" value="1"/>
</dbReference>
<accession>A0A1D8GCD2</accession>
<evidence type="ECO:0000313" key="9">
    <source>
        <dbReference type="EMBL" id="AOT68569.1"/>
    </source>
</evidence>
<dbReference type="CDD" id="cd17536">
    <property type="entry name" value="REC_YesN-like"/>
    <property type="match status" value="1"/>
</dbReference>
<dbReference type="PROSITE" id="PS50110">
    <property type="entry name" value="RESPONSE_REGULATORY"/>
    <property type="match status" value="1"/>
</dbReference>
<name>A0A1D8GCD2_9FIRM</name>
<comment type="function">
    <text evidence="5">May play the central regulatory role in sporulation. It may be an element of the effector pathway responsible for the activation of sporulation genes in response to nutritional stress. Spo0A may act in concert with spo0H (a sigma factor) to control the expression of some genes that are critical to the sporulation process.</text>
</comment>
<organism evidence="9 10">
    <name type="scientific">Geosporobacter ferrireducens</name>
    <dbReference type="NCBI Taxonomy" id="1424294"/>
    <lineage>
        <taxon>Bacteria</taxon>
        <taxon>Bacillati</taxon>
        <taxon>Bacillota</taxon>
        <taxon>Clostridia</taxon>
        <taxon>Peptostreptococcales</taxon>
        <taxon>Thermotaleaceae</taxon>
        <taxon>Geosporobacter</taxon>
    </lineage>
</organism>
<keyword evidence="10" id="KW-1185">Reference proteome</keyword>
<dbReference type="SMART" id="SM00342">
    <property type="entry name" value="HTH_ARAC"/>
    <property type="match status" value="1"/>
</dbReference>
<dbReference type="SUPFAM" id="SSF46689">
    <property type="entry name" value="Homeodomain-like"/>
    <property type="match status" value="2"/>
</dbReference>
<dbReference type="PROSITE" id="PS00041">
    <property type="entry name" value="HTH_ARAC_FAMILY_1"/>
    <property type="match status" value="1"/>
</dbReference>
<evidence type="ECO:0000256" key="3">
    <source>
        <dbReference type="ARBA" id="ARBA00023125"/>
    </source>
</evidence>
<dbReference type="GO" id="GO:0000160">
    <property type="term" value="P:phosphorelay signal transduction system"/>
    <property type="evidence" value="ECO:0007669"/>
    <property type="project" value="InterPro"/>
</dbReference>
<dbReference type="KEGG" id="gfe:Gferi_02540"/>
<dbReference type="Proteomes" id="UP000095743">
    <property type="component" value="Chromosome"/>
</dbReference>
<evidence type="ECO:0000256" key="2">
    <source>
        <dbReference type="ARBA" id="ARBA00023015"/>
    </source>
</evidence>
<evidence type="ECO:0000256" key="4">
    <source>
        <dbReference type="ARBA" id="ARBA00023163"/>
    </source>
</evidence>
<dbReference type="RefSeq" id="WP_069974145.1">
    <property type="nucleotide sequence ID" value="NZ_CP017269.1"/>
</dbReference>
<dbReference type="InterPro" id="IPR009057">
    <property type="entry name" value="Homeodomain-like_sf"/>
</dbReference>
<proteinExistence type="predicted"/>
<reference evidence="9 10" key="1">
    <citation type="submission" date="2016-09" db="EMBL/GenBank/DDBJ databases">
        <title>Genomic analysis reveals versatility of anaerobic energy metabolism of Geosporobacter ferrireducens IRF9 of phylum Firmicutes.</title>
        <authorList>
            <person name="Kim S.-J."/>
        </authorList>
    </citation>
    <scope>NUCLEOTIDE SEQUENCE [LARGE SCALE GENOMIC DNA]</scope>
    <source>
        <strain evidence="9 10">IRF9</strain>
    </source>
</reference>
<dbReference type="EMBL" id="CP017269">
    <property type="protein sequence ID" value="AOT68569.1"/>
    <property type="molecule type" value="Genomic_DNA"/>
</dbReference>
<dbReference type="STRING" id="1424294.Gferi_02540"/>
<evidence type="ECO:0000256" key="1">
    <source>
        <dbReference type="ARBA" id="ARBA00018672"/>
    </source>
</evidence>
<dbReference type="InterPro" id="IPR001789">
    <property type="entry name" value="Sig_transdc_resp-reg_receiver"/>
</dbReference>
<dbReference type="GO" id="GO:0003700">
    <property type="term" value="F:DNA-binding transcription factor activity"/>
    <property type="evidence" value="ECO:0007669"/>
    <property type="project" value="InterPro"/>
</dbReference>
<evidence type="ECO:0000313" key="10">
    <source>
        <dbReference type="Proteomes" id="UP000095743"/>
    </source>
</evidence>
<dbReference type="Gene3D" id="1.10.10.60">
    <property type="entry name" value="Homeodomain-like"/>
    <property type="match status" value="2"/>
</dbReference>
<keyword evidence="6" id="KW-0597">Phosphoprotein</keyword>
<dbReference type="AlphaFoldDB" id="A0A1D8GCD2"/>